<keyword evidence="4 6" id="KW-1133">Transmembrane helix</keyword>
<dbReference type="GO" id="GO:0042910">
    <property type="term" value="F:xenobiotic transmembrane transporter activity"/>
    <property type="evidence" value="ECO:0007669"/>
    <property type="project" value="InterPro"/>
</dbReference>
<dbReference type="Proteomes" id="UP000220157">
    <property type="component" value="Unassembled WGS sequence"/>
</dbReference>
<protein>
    <submittedName>
        <fullName evidence="7">MATE family efflux transporter</fullName>
    </submittedName>
</protein>
<dbReference type="PANTHER" id="PTHR43823:SF3">
    <property type="entry name" value="MULTIDRUG EXPORT PROTEIN MEPA"/>
    <property type="match status" value="1"/>
</dbReference>
<dbReference type="AlphaFoldDB" id="A0A2A7A4E8"/>
<evidence type="ECO:0000256" key="6">
    <source>
        <dbReference type="SAM" id="Phobius"/>
    </source>
</evidence>
<evidence type="ECO:0000256" key="5">
    <source>
        <dbReference type="ARBA" id="ARBA00023136"/>
    </source>
</evidence>
<organism evidence="7 8">
    <name type="scientific">Faecalibacterium prausnitzii</name>
    <dbReference type="NCBI Taxonomy" id="853"/>
    <lineage>
        <taxon>Bacteria</taxon>
        <taxon>Bacillati</taxon>
        <taxon>Bacillota</taxon>
        <taxon>Clostridia</taxon>
        <taxon>Eubacteriales</taxon>
        <taxon>Oscillospiraceae</taxon>
        <taxon>Faecalibacterium</taxon>
    </lineage>
</organism>
<dbReference type="InterPro" id="IPR002528">
    <property type="entry name" value="MATE_fam"/>
</dbReference>
<feature type="non-terminal residue" evidence="7">
    <location>
        <position position="146"/>
    </location>
</feature>
<proteinExistence type="predicted"/>
<feature type="transmembrane region" description="Helical" evidence="6">
    <location>
        <begin position="57"/>
        <end position="83"/>
    </location>
</feature>
<keyword evidence="5 6" id="KW-0472">Membrane</keyword>
<dbReference type="RefSeq" id="WP_242965967.1">
    <property type="nucleotide sequence ID" value="NZ_NMTW01000081.1"/>
</dbReference>
<keyword evidence="2" id="KW-1003">Cell membrane</keyword>
<evidence type="ECO:0000313" key="8">
    <source>
        <dbReference type="Proteomes" id="UP000220157"/>
    </source>
</evidence>
<evidence type="ECO:0000256" key="3">
    <source>
        <dbReference type="ARBA" id="ARBA00022692"/>
    </source>
</evidence>
<feature type="transmembrane region" description="Helical" evidence="6">
    <location>
        <begin position="95"/>
        <end position="117"/>
    </location>
</feature>
<dbReference type="PANTHER" id="PTHR43823">
    <property type="entry name" value="SPORULATION PROTEIN YKVU"/>
    <property type="match status" value="1"/>
</dbReference>
<keyword evidence="3 6" id="KW-0812">Transmembrane</keyword>
<evidence type="ECO:0000313" key="7">
    <source>
        <dbReference type="EMBL" id="PDX74004.1"/>
    </source>
</evidence>
<accession>A0A2A7A4E8</accession>
<comment type="caution">
    <text evidence="7">The sequence shown here is derived from an EMBL/GenBank/DDBJ whole genome shotgun (WGS) entry which is preliminary data.</text>
</comment>
<name>A0A2A7A4E8_9FIRM</name>
<evidence type="ECO:0000256" key="2">
    <source>
        <dbReference type="ARBA" id="ARBA00022475"/>
    </source>
</evidence>
<evidence type="ECO:0000256" key="4">
    <source>
        <dbReference type="ARBA" id="ARBA00022989"/>
    </source>
</evidence>
<evidence type="ECO:0000256" key="1">
    <source>
        <dbReference type="ARBA" id="ARBA00004651"/>
    </source>
</evidence>
<dbReference type="GO" id="GO:0005886">
    <property type="term" value="C:plasma membrane"/>
    <property type="evidence" value="ECO:0007669"/>
    <property type="project" value="UniProtKB-SubCell"/>
</dbReference>
<reference evidence="7 8" key="1">
    <citation type="journal article" date="2017" name="Front. Microbiol.">
        <title>New Insights into the Diversity of the Genus Faecalibacterium.</title>
        <authorList>
            <person name="Benevides L."/>
            <person name="Burman S."/>
            <person name="Martin R."/>
            <person name="Robert V."/>
            <person name="Thomas M."/>
            <person name="Miquel S."/>
            <person name="Chain F."/>
            <person name="Sokol H."/>
            <person name="Bermudez-Humaran L.G."/>
            <person name="Morrison M."/>
            <person name="Langella P."/>
            <person name="Azevedo V.A."/>
            <person name="Chatel J.M."/>
            <person name="Soares S."/>
        </authorList>
    </citation>
    <scope>NUCLEOTIDE SEQUENCE [LARGE SCALE GENOMIC DNA]</scope>
    <source>
        <strain evidence="7 8">CNCM I 4573</strain>
    </source>
</reference>
<dbReference type="EMBL" id="NMTW01000081">
    <property type="protein sequence ID" value="PDX74004.1"/>
    <property type="molecule type" value="Genomic_DNA"/>
</dbReference>
<dbReference type="GO" id="GO:0015297">
    <property type="term" value="F:antiporter activity"/>
    <property type="evidence" value="ECO:0007669"/>
    <property type="project" value="InterPro"/>
</dbReference>
<feature type="transmembrane region" description="Helical" evidence="6">
    <location>
        <begin position="20"/>
        <end position="37"/>
    </location>
</feature>
<comment type="subcellular location">
    <subcellularLocation>
        <location evidence="1">Cell membrane</location>
        <topology evidence="1">Multi-pass membrane protein</topology>
    </subcellularLocation>
</comment>
<dbReference type="InterPro" id="IPR051327">
    <property type="entry name" value="MATE_MepA_subfamily"/>
</dbReference>
<dbReference type="Pfam" id="PF01554">
    <property type="entry name" value="MatE"/>
    <property type="match status" value="1"/>
</dbReference>
<gene>
    <name evidence="7" type="ORF">CGS56_16290</name>
</gene>
<sequence length="146" mass="15704">MSKQRIQLSDHFTYSRLLRFVLPCIGTMLFTSIYGIVDGLCVSNFVGKTAFAAVNLIMPLPMLLGTIGFMLGTGGSAIVGITLGEGDQKKADRYFTLFLLAALVSVSVLAVLGIVFLRPIAVLLGAKGELLDYAVRYGRILMVSLP</sequence>